<gene>
    <name evidence="1" type="ORF">Tci_058656</name>
</gene>
<dbReference type="EMBL" id="BKCJ010009378">
    <property type="protein sequence ID" value="GEU86678.1"/>
    <property type="molecule type" value="Genomic_DNA"/>
</dbReference>
<comment type="caution">
    <text evidence="1">The sequence shown here is derived from an EMBL/GenBank/DDBJ whole genome shotgun (WGS) entry which is preliminary data.</text>
</comment>
<dbReference type="InterPro" id="IPR011009">
    <property type="entry name" value="Kinase-like_dom_sf"/>
</dbReference>
<protein>
    <recommendedName>
        <fullName evidence="2">Protein kinase domain-containing protein</fullName>
    </recommendedName>
</protein>
<proteinExistence type="predicted"/>
<evidence type="ECO:0008006" key="2">
    <source>
        <dbReference type="Google" id="ProtNLM"/>
    </source>
</evidence>
<name>A0A6L2NKA5_TANCI</name>
<reference evidence="1" key="1">
    <citation type="journal article" date="2019" name="Sci. Rep.">
        <title>Draft genome of Tanacetum cinerariifolium, the natural source of mosquito coil.</title>
        <authorList>
            <person name="Yamashiro T."/>
            <person name="Shiraishi A."/>
            <person name="Satake H."/>
            <person name="Nakayama K."/>
        </authorList>
    </citation>
    <scope>NUCLEOTIDE SEQUENCE</scope>
</reference>
<dbReference type="SUPFAM" id="SSF56112">
    <property type="entry name" value="Protein kinase-like (PK-like)"/>
    <property type="match status" value="1"/>
</dbReference>
<accession>A0A6L2NKA5</accession>
<sequence>MIDGPDVLRFTRTDWDISMENPHWCLRYSNFDVSFQSSKCIFLYAHTAESFMKMCETLGFIKVCGESILARTINMSRRIHLVNREDKFVKNKGVLCLDGYLGIYKKDVVFMKKVPKVEEFLPIKEILRGVVRALVELRADDILHLNICPENVLLKSGKGVTSLNATWYALERYMLGD</sequence>
<organism evidence="1">
    <name type="scientific">Tanacetum cinerariifolium</name>
    <name type="common">Dalmatian daisy</name>
    <name type="synonym">Chrysanthemum cinerariifolium</name>
    <dbReference type="NCBI Taxonomy" id="118510"/>
    <lineage>
        <taxon>Eukaryota</taxon>
        <taxon>Viridiplantae</taxon>
        <taxon>Streptophyta</taxon>
        <taxon>Embryophyta</taxon>
        <taxon>Tracheophyta</taxon>
        <taxon>Spermatophyta</taxon>
        <taxon>Magnoliopsida</taxon>
        <taxon>eudicotyledons</taxon>
        <taxon>Gunneridae</taxon>
        <taxon>Pentapetalae</taxon>
        <taxon>asterids</taxon>
        <taxon>campanulids</taxon>
        <taxon>Asterales</taxon>
        <taxon>Asteraceae</taxon>
        <taxon>Asteroideae</taxon>
        <taxon>Anthemideae</taxon>
        <taxon>Anthemidinae</taxon>
        <taxon>Tanacetum</taxon>
    </lineage>
</organism>
<evidence type="ECO:0000313" key="1">
    <source>
        <dbReference type="EMBL" id="GEU86678.1"/>
    </source>
</evidence>
<dbReference type="AlphaFoldDB" id="A0A6L2NKA5"/>